<dbReference type="PaxDb" id="187420-MTH_497"/>
<name>O26597_METTH</name>
<dbReference type="Proteomes" id="UP000005223">
    <property type="component" value="Chromosome"/>
</dbReference>
<dbReference type="STRING" id="187420.MTH_497"/>
<reference evidence="3 4" key="1">
    <citation type="journal article" date="1997" name="J. Bacteriol.">
        <title>Complete genome sequence of Methanobacterium thermoautotrophicum deltaH: functional analysis and comparative genomics.</title>
        <authorList>
            <person name="Smith D.R."/>
            <person name="Doucette-Stamm L.A."/>
            <person name="Deloughery C."/>
            <person name="Lee H.-M."/>
            <person name="Dubois J."/>
            <person name="Aldredge T."/>
            <person name="Bashirzadeh R."/>
            <person name="Blakely D."/>
            <person name="Cook R."/>
            <person name="Gilbert K."/>
            <person name="Harrison D."/>
            <person name="Hoang L."/>
            <person name="Keagle P."/>
            <person name="Lumm W."/>
            <person name="Pothier B."/>
            <person name="Qiu D."/>
            <person name="Spadafora R."/>
            <person name="Vicare R."/>
            <person name="Wang Y."/>
            <person name="Wierzbowski J."/>
            <person name="Gibson R."/>
            <person name="Jiwani N."/>
            <person name="Caruso A."/>
            <person name="Bush D."/>
            <person name="Safer H."/>
            <person name="Patwell D."/>
            <person name="Prabhakar S."/>
            <person name="McDougall S."/>
            <person name="Shimer G."/>
            <person name="Goyal A."/>
            <person name="Pietrovski S."/>
            <person name="Church G.M."/>
            <person name="Daniels C.J."/>
            <person name="Mao J.-i."/>
            <person name="Rice P."/>
            <person name="Nolling J."/>
            <person name="Reeve J.N."/>
        </authorList>
    </citation>
    <scope>NUCLEOTIDE SEQUENCE [LARGE SCALE GENOMIC DNA]</scope>
    <source>
        <strain evidence="4">ATCC 29096 / DSM 1053 / JCM 10044 / NBRC 100330 / Delta H</strain>
    </source>
</reference>
<dbReference type="EMBL" id="AE000666">
    <property type="protein sequence ID" value="AAB85003.1"/>
    <property type="molecule type" value="Genomic_DNA"/>
</dbReference>
<dbReference type="PIR" id="C69165">
    <property type="entry name" value="C69165"/>
</dbReference>
<dbReference type="NCBIfam" id="NF038326">
    <property type="entry name" value="DISARM_DrmAL"/>
    <property type="match status" value="1"/>
</dbReference>
<evidence type="ECO:0000313" key="3">
    <source>
        <dbReference type="EMBL" id="AAB85003.1"/>
    </source>
</evidence>
<evidence type="ECO:0000313" key="4">
    <source>
        <dbReference type="Proteomes" id="UP000005223"/>
    </source>
</evidence>
<dbReference type="SUPFAM" id="SSF52540">
    <property type="entry name" value="P-loop containing nucleoside triphosphate hydrolases"/>
    <property type="match status" value="1"/>
</dbReference>
<dbReference type="GeneID" id="82296950"/>
<evidence type="ECO:0000256" key="1">
    <source>
        <dbReference type="SAM" id="MobiDB-lite"/>
    </source>
</evidence>
<dbReference type="InterPro" id="IPR001650">
    <property type="entry name" value="Helicase_C-like"/>
</dbReference>
<dbReference type="RefSeq" id="WP_010876136.1">
    <property type="nucleotide sequence ID" value="NC_000916.1"/>
</dbReference>
<dbReference type="SMART" id="SM00490">
    <property type="entry name" value="HELICc"/>
    <property type="match status" value="1"/>
</dbReference>
<dbReference type="Pfam" id="PF00271">
    <property type="entry name" value="Helicase_C"/>
    <property type="match status" value="1"/>
</dbReference>
<keyword evidence="4" id="KW-1185">Reference proteome</keyword>
<dbReference type="PROSITE" id="PS51194">
    <property type="entry name" value="HELICASE_CTER"/>
    <property type="match status" value="1"/>
</dbReference>
<dbReference type="EnsemblBacteria" id="AAB85003">
    <property type="protein sequence ID" value="AAB85003"/>
    <property type="gene ID" value="MTH_497"/>
</dbReference>
<dbReference type="CDD" id="cd18785">
    <property type="entry name" value="SF2_C"/>
    <property type="match status" value="1"/>
</dbReference>
<protein>
    <recommendedName>
        <fullName evidence="2">Helicase C-terminal domain-containing protein</fullName>
    </recommendedName>
</protein>
<proteinExistence type="predicted"/>
<dbReference type="HOGENOM" id="CLU_004880_0_0_2"/>
<sequence length="1235" mass="140609">MRKTMIEEVIKEVLGPRSGPEESIKGDPYDEYITGVIIPAGWSPAIEMGAADPDSENVNTDIVSSGEDDDSDYESSVLSGPFTRPRSFGISFMAPAGAKEMDICVTWGRYTRSDDEKMWKRKGHFCIKKFSLEEDNTRECIYREDDGSITINVMIREDGNRKNVRVILVNELKVARSAYRPETASCIFQPSIRINVEDRPETSDAPDDYRDEMNFIYRNRKIDVMGIQCSAVSKSCEYSHNLNESILWPDGLNLAEKFPEIENFRTPDFRTEFVPLYPSPMPSFDVEGVDELSAEKLSEAWNSSSISEIVNPLIDAYERWIECNKGIQKSMDGKNKKFASGIIKKQEEALKRLKNGLEILMDNEKARLAFCFANRVISLQHQWSRQGDDFLWRPFQLAFFLMNIEPIFNPESEYRDVLDLLWIPTGGGKTEAYLAIIAFTMSLRRLKGSIGSENIQRCYGTAVISRYTLRLLTVQQFRRTLRMITAAEYLRVFICDSGLRGWRPSNCDIKEDWLYGSVRFSAGLWVGGAVSPLHLRINKGAIDIMTSSGDGGNESEPAQVIRCPACNSWLSLPDSSESSLPAHDNTIITVVQKKKTDLSFEPSELKKMFPEIREIRTCRDNLRENHETLIIKFDERDMDIPRISEIMKELENHFEFSSLSWRRPGYFGSSFDKGRRKKKYSDFEIWCPNPDCPLNKDVDWAEGVPSDEESEFPDGNARRKFESPFIENRRIPVPAYTVDEQVYSRCPTVIISTADKIARLSFEPKAAAIFGNVDKFNIFYGYHRDGLYPINTTKSSEAHDTDVEGFLPPELIIQDELHLLDGPLGSIFGIYEASVESLIWRGGLRPKYLASTATINNAHDQVRLLFGRDLFQFPPHGLEIADSFFVKEEDPGDAWDERISGRIYMGIAAPGRGPITPQIRLWSRVLKTSAENTGNEAIRYYWTVVGYYNSLRELGGGIAFYREDVVERLKEISVDDPRDIDPDPLELSSRIDSTALPLVLDRIERDGEQPGVPAYDAIFTTSMFGTGVDVPHLSLMIVSGQPKTTGSYIQATGRIGRRRGGLVLTFLNASRPRDMNHYEMFMRYHARIHESVESVSVSPYSDGALNRALGPATVAFLRNMPLARVNWTEEDGKVILSGESSEDIHYLQESLTNRLDKIFNRKEDVEIIENFLEECIKKWRSVAEEVNELRFSEYITRQHNVVLGTPSHEYKNLKTVFRNAPNSLRDIEETTGFRV</sequence>
<feature type="domain" description="Helicase C-terminal" evidence="2">
    <location>
        <begin position="933"/>
        <end position="1096"/>
    </location>
</feature>
<evidence type="ECO:0000259" key="2">
    <source>
        <dbReference type="PROSITE" id="PS51194"/>
    </source>
</evidence>
<accession>O26597</accession>
<dbReference type="InParanoid" id="O26597"/>
<gene>
    <name evidence="3" type="ordered locus">MTH_497</name>
</gene>
<organism evidence="3 4">
    <name type="scientific">Methanothermobacter thermautotrophicus (strain ATCC 29096 / DSM 1053 / JCM 10044 / NBRC 100330 / Delta H)</name>
    <name type="common">Methanobacterium thermoautotrophicum</name>
    <dbReference type="NCBI Taxonomy" id="187420"/>
    <lineage>
        <taxon>Archaea</taxon>
        <taxon>Methanobacteriati</taxon>
        <taxon>Methanobacteriota</taxon>
        <taxon>Methanomada group</taxon>
        <taxon>Methanobacteria</taxon>
        <taxon>Methanobacteriales</taxon>
        <taxon>Methanobacteriaceae</taxon>
        <taxon>Methanothermobacter</taxon>
    </lineage>
</organism>
<dbReference type="AlphaFoldDB" id="O26597"/>
<dbReference type="KEGG" id="mth:MTH_497"/>
<dbReference type="Gene3D" id="3.40.50.300">
    <property type="entry name" value="P-loop containing nucleotide triphosphate hydrolases"/>
    <property type="match status" value="1"/>
</dbReference>
<dbReference type="PATRIC" id="fig|187420.15.peg.475"/>
<dbReference type="InterPro" id="IPR027417">
    <property type="entry name" value="P-loop_NTPase"/>
</dbReference>
<feature type="region of interest" description="Disordered" evidence="1">
    <location>
        <begin position="47"/>
        <end position="78"/>
    </location>
</feature>